<gene>
    <name evidence="1" type="ORF">TICRE_01960</name>
</gene>
<dbReference type="EMBL" id="LTDM01000002">
    <property type="protein sequence ID" value="OLS03870.1"/>
    <property type="molecule type" value="Genomic_DNA"/>
</dbReference>
<reference evidence="1 2" key="1">
    <citation type="submission" date="2016-02" db="EMBL/GenBank/DDBJ databases">
        <title>Genome sequence of Tissierella creatinophila DSM 6911.</title>
        <authorList>
            <person name="Poehlein A."/>
            <person name="Daniel R."/>
        </authorList>
    </citation>
    <scope>NUCLEOTIDE SEQUENCE [LARGE SCALE GENOMIC DNA]</scope>
    <source>
        <strain evidence="1 2">DSM 6911</strain>
    </source>
</reference>
<organism evidence="1 2">
    <name type="scientific">Tissierella creatinophila DSM 6911</name>
    <dbReference type="NCBI Taxonomy" id="1123403"/>
    <lineage>
        <taxon>Bacteria</taxon>
        <taxon>Bacillati</taxon>
        <taxon>Bacillota</taxon>
        <taxon>Tissierellia</taxon>
        <taxon>Tissierellales</taxon>
        <taxon>Tissierellaceae</taxon>
        <taxon>Tissierella</taxon>
    </lineage>
</organism>
<protein>
    <recommendedName>
        <fullName evidence="3">DUF5412 domain-containing protein</fullName>
    </recommendedName>
</protein>
<evidence type="ECO:0000313" key="1">
    <source>
        <dbReference type="EMBL" id="OLS03870.1"/>
    </source>
</evidence>
<keyword evidence="2" id="KW-1185">Reference proteome</keyword>
<evidence type="ECO:0008006" key="3">
    <source>
        <dbReference type="Google" id="ProtNLM"/>
    </source>
</evidence>
<dbReference type="Proteomes" id="UP000186112">
    <property type="component" value="Unassembled WGS sequence"/>
</dbReference>
<dbReference type="Pfam" id="PF17428">
    <property type="entry name" value="DUF5412"/>
    <property type="match status" value="1"/>
</dbReference>
<dbReference type="AlphaFoldDB" id="A0A1U7M9F3"/>
<accession>A0A1U7M9F3</accession>
<dbReference type="RefSeq" id="WP_198927448.1">
    <property type="nucleotide sequence ID" value="NZ_LTDM01000002.1"/>
</dbReference>
<proteinExistence type="predicted"/>
<comment type="caution">
    <text evidence="1">The sequence shown here is derived from an EMBL/GenBank/DDBJ whole genome shotgun (WGS) entry which is preliminary data.</text>
</comment>
<evidence type="ECO:0000313" key="2">
    <source>
        <dbReference type="Proteomes" id="UP000186112"/>
    </source>
</evidence>
<name>A0A1U7M9F3_TISCR</name>
<sequence>MKKTFITIVVLIIILLGYVVYSNFFDMNRLPIGSLISEERSPNGIYTIKFYLVNGGATTSYGIRGELNFNTIERNAKNIYWNYDEDEVVISWINDNKVVINGIELNLPNEKFDFRRER</sequence>
<dbReference type="InterPro" id="IPR035406">
    <property type="entry name" value="DUF5412"/>
</dbReference>